<evidence type="ECO:0000313" key="3">
    <source>
        <dbReference type="Proteomes" id="UP000490982"/>
    </source>
</evidence>
<dbReference type="EMBL" id="WNHS01000964">
    <property type="protein sequence ID" value="MTW25957.1"/>
    <property type="molecule type" value="Genomic_DNA"/>
</dbReference>
<organism evidence="2 3">
    <name type="scientific">Streptococcus pneumoniae</name>
    <dbReference type="NCBI Taxonomy" id="1313"/>
    <lineage>
        <taxon>Bacteria</taxon>
        <taxon>Bacillati</taxon>
        <taxon>Bacillota</taxon>
        <taxon>Bacilli</taxon>
        <taxon>Lactobacillales</taxon>
        <taxon>Streptococcaceae</taxon>
        <taxon>Streptococcus</taxon>
    </lineage>
</organism>
<dbReference type="SMART" id="SM00490">
    <property type="entry name" value="HELICc"/>
    <property type="match status" value="1"/>
</dbReference>
<accession>A0A6G2DXG1</accession>
<reference evidence="2 3" key="1">
    <citation type="submission" date="2019-11" db="EMBL/GenBank/DDBJ databases">
        <title>Growth characteristics of pneumococcus vary with the chemical composition of the capsule and with environmental conditions.</title>
        <authorList>
            <person name="Tothpal A."/>
            <person name="Desobry K."/>
            <person name="Joshi S."/>
            <person name="Wyllie A.L."/>
            <person name="Weinberger D.M."/>
        </authorList>
    </citation>
    <scope>NUCLEOTIDE SEQUENCE [LARGE SCALE GENOMIC DNA]</scope>
    <source>
        <strain evidence="3">pnumococcus23A</strain>
    </source>
</reference>
<feature type="domain" description="Helicase C-terminal" evidence="1">
    <location>
        <begin position="1"/>
        <end position="78"/>
    </location>
</feature>
<dbReference type="Proteomes" id="UP000490982">
    <property type="component" value="Unassembled WGS sequence"/>
</dbReference>
<dbReference type="AlphaFoldDB" id="A0A6G2DXG1"/>
<comment type="caution">
    <text evidence="2">The sequence shown here is derived from an EMBL/GenBank/DDBJ whole genome shotgun (WGS) entry which is preliminary data.</text>
</comment>
<dbReference type="RefSeq" id="WP_155459833.1">
    <property type="nucleotide sequence ID" value="NZ_WNHS01000964.1"/>
</dbReference>
<name>A0A6G2DXG1_STREE</name>
<proteinExistence type="predicted"/>
<protein>
    <recommendedName>
        <fullName evidence="1">Helicase C-terminal domain-containing protein</fullName>
    </recommendedName>
</protein>
<dbReference type="PANTHER" id="PTHR47396:SF1">
    <property type="entry name" value="ATP-DEPENDENT HELICASE IRC3-RELATED"/>
    <property type="match status" value="1"/>
</dbReference>
<dbReference type="InterPro" id="IPR027417">
    <property type="entry name" value="P-loop_NTPase"/>
</dbReference>
<dbReference type="Pfam" id="PF00271">
    <property type="entry name" value="Helicase_C"/>
    <property type="match status" value="1"/>
</dbReference>
<feature type="non-terminal residue" evidence="2">
    <location>
        <position position="79"/>
    </location>
</feature>
<sequence>AKLTGRGIPAAVVHSGLSRATQEARIAALKSGEVRTIVHVSMLQEGVDLPWLDYLIMRRRVGSRVRFAQEVGRVLRSYA</sequence>
<dbReference type="InterPro" id="IPR050742">
    <property type="entry name" value="Helicase_Restrict-Modif_Enz"/>
</dbReference>
<dbReference type="GO" id="GO:0005829">
    <property type="term" value="C:cytosol"/>
    <property type="evidence" value="ECO:0007669"/>
    <property type="project" value="TreeGrafter"/>
</dbReference>
<evidence type="ECO:0000313" key="2">
    <source>
        <dbReference type="EMBL" id="MTW25957.1"/>
    </source>
</evidence>
<dbReference type="SUPFAM" id="SSF52540">
    <property type="entry name" value="P-loop containing nucleoside triphosphate hydrolases"/>
    <property type="match status" value="1"/>
</dbReference>
<feature type="non-terminal residue" evidence="2">
    <location>
        <position position="1"/>
    </location>
</feature>
<dbReference type="Gene3D" id="3.40.50.300">
    <property type="entry name" value="P-loop containing nucleotide triphosphate hydrolases"/>
    <property type="match status" value="1"/>
</dbReference>
<gene>
    <name evidence="2" type="ORF">GM537_14375</name>
</gene>
<evidence type="ECO:0000259" key="1">
    <source>
        <dbReference type="SMART" id="SM00490"/>
    </source>
</evidence>
<dbReference type="InterPro" id="IPR001650">
    <property type="entry name" value="Helicase_C-like"/>
</dbReference>
<dbReference type="PANTHER" id="PTHR47396">
    <property type="entry name" value="TYPE I RESTRICTION ENZYME ECOKI R PROTEIN"/>
    <property type="match status" value="1"/>
</dbReference>